<dbReference type="Proteomes" id="UP000221011">
    <property type="component" value="Chromosome"/>
</dbReference>
<evidence type="ECO:0000313" key="2">
    <source>
        <dbReference type="Proteomes" id="UP000221011"/>
    </source>
</evidence>
<gene>
    <name evidence="1" type="ORF">KY5_3446</name>
</gene>
<dbReference type="AlphaFoldDB" id="A0A291QAI6"/>
<dbReference type="EMBL" id="CP022685">
    <property type="protein sequence ID" value="ATL28464.1"/>
    <property type="molecule type" value="Genomic_DNA"/>
</dbReference>
<evidence type="ECO:0000313" key="1">
    <source>
        <dbReference type="EMBL" id="ATL28464.1"/>
    </source>
</evidence>
<protein>
    <submittedName>
        <fullName evidence="1">Uncharacterized protein</fullName>
    </submittedName>
</protein>
<organism evidence="1 2">
    <name type="scientific">Streptomyces formicae</name>
    <dbReference type="NCBI Taxonomy" id="1616117"/>
    <lineage>
        <taxon>Bacteria</taxon>
        <taxon>Bacillati</taxon>
        <taxon>Actinomycetota</taxon>
        <taxon>Actinomycetes</taxon>
        <taxon>Kitasatosporales</taxon>
        <taxon>Streptomycetaceae</taxon>
        <taxon>Streptomyces</taxon>
    </lineage>
</organism>
<keyword evidence="2" id="KW-1185">Reference proteome</keyword>
<dbReference type="RefSeq" id="WP_159072541.1">
    <property type="nucleotide sequence ID" value="NZ_CP022685.1"/>
</dbReference>
<sequence>MSSGEFRLVIPAVTFAVSCAMRTCWDEYCTKSHQSGVGTAVQNLLGRGVELLELTPQDAASAGKLYARSVDRHIEGPEVLAACHSSYVAGVRDAPLLSTGRASYCYSAALGEIERGQIRLI</sequence>
<reference evidence="1 2" key="1">
    <citation type="submission" date="2017-08" db="EMBL/GenBank/DDBJ databases">
        <title>Complete Genome Sequence of Streptomyces formicae KY5, the formicamycin producer.</title>
        <authorList>
            <person name="Holmes N.A."/>
            <person name="Devine R."/>
            <person name="Qin Z."/>
            <person name="Seipke R.F."/>
            <person name="Wilkinson B."/>
            <person name="Hutchings M.I."/>
        </authorList>
    </citation>
    <scope>NUCLEOTIDE SEQUENCE [LARGE SCALE GENOMIC DNA]</scope>
    <source>
        <strain evidence="1 2">KY5</strain>
    </source>
</reference>
<name>A0A291QAI6_9ACTN</name>
<dbReference type="PROSITE" id="PS51257">
    <property type="entry name" value="PROKAR_LIPOPROTEIN"/>
    <property type="match status" value="1"/>
</dbReference>
<proteinExistence type="predicted"/>
<dbReference type="KEGG" id="sfk:KY5_3446"/>
<accession>A0A291QAI6</accession>